<protein>
    <submittedName>
        <fullName evidence="1">Uncharacterized protein</fullName>
    </submittedName>
</protein>
<sequence length="317" mass="36123">MRAEAVVIGSGEEDGGDPRWLTMADRDEGADCPPRPLIRVLNNTLRICDKVLEVRALESLNLRDRQKERHKKSYKYLIYSSAYQVKIVRLLALVKSGKGNLGLIRVSGRPRQDCEGGSTAHINGFKRLEQLGELDKYTADMCQLKMSLLLQLSHHRFKPHDLLFLQFHQFLLGEVYQSTAKVNSNLGETIVQRLDKQNCESLVIEQVGALTIINITGRSNERYDYGMEKLPSLELLFDIRHAFVVHTKGAASVPATRDANEQTKIWEFMWARILRQIDGVCARKRLLSESFLDCITEPNEKLEEFRFGESAMFVLVG</sequence>
<keyword evidence="2" id="KW-1185">Reference proteome</keyword>
<evidence type="ECO:0000313" key="2">
    <source>
        <dbReference type="Proteomes" id="UP001420932"/>
    </source>
</evidence>
<evidence type="ECO:0000313" key="1">
    <source>
        <dbReference type="EMBL" id="KAK9128147.1"/>
    </source>
</evidence>
<name>A0AAP0J8C8_9MAGN</name>
<dbReference type="EMBL" id="JBBNAF010000007">
    <property type="protein sequence ID" value="KAK9128147.1"/>
    <property type="molecule type" value="Genomic_DNA"/>
</dbReference>
<organism evidence="1 2">
    <name type="scientific">Stephania yunnanensis</name>
    <dbReference type="NCBI Taxonomy" id="152371"/>
    <lineage>
        <taxon>Eukaryota</taxon>
        <taxon>Viridiplantae</taxon>
        <taxon>Streptophyta</taxon>
        <taxon>Embryophyta</taxon>
        <taxon>Tracheophyta</taxon>
        <taxon>Spermatophyta</taxon>
        <taxon>Magnoliopsida</taxon>
        <taxon>Ranunculales</taxon>
        <taxon>Menispermaceae</taxon>
        <taxon>Menispermoideae</taxon>
        <taxon>Cissampelideae</taxon>
        <taxon>Stephania</taxon>
    </lineage>
</organism>
<accession>A0AAP0J8C8</accession>
<dbReference type="Proteomes" id="UP001420932">
    <property type="component" value="Unassembled WGS sequence"/>
</dbReference>
<comment type="caution">
    <text evidence="1">The sequence shown here is derived from an EMBL/GenBank/DDBJ whole genome shotgun (WGS) entry which is preliminary data.</text>
</comment>
<gene>
    <name evidence="1" type="ORF">Syun_016944</name>
</gene>
<dbReference type="AlphaFoldDB" id="A0AAP0J8C8"/>
<proteinExistence type="predicted"/>
<reference evidence="1 2" key="1">
    <citation type="submission" date="2024-01" db="EMBL/GenBank/DDBJ databases">
        <title>Genome assemblies of Stephania.</title>
        <authorList>
            <person name="Yang L."/>
        </authorList>
    </citation>
    <scope>NUCLEOTIDE SEQUENCE [LARGE SCALE GENOMIC DNA]</scope>
    <source>
        <strain evidence="1">YNDBR</strain>
        <tissue evidence="1">Leaf</tissue>
    </source>
</reference>